<dbReference type="InterPro" id="IPR018656">
    <property type="entry name" value="DUF2087"/>
</dbReference>
<dbReference type="AlphaFoldDB" id="A0A9P1CSC6"/>
<evidence type="ECO:0000256" key="1">
    <source>
        <dbReference type="ARBA" id="ARBA00004604"/>
    </source>
</evidence>
<dbReference type="PANTHER" id="PTHR14150">
    <property type="entry name" value="U3 SMALL NUCLEOLAR RNA-ASSOCIATED PROTEIN 14"/>
    <property type="match status" value="1"/>
</dbReference>
<reference evidence="7 8" key="2">
    <citation type="submission" date="2024-05" db="EMBL/GenBank/DDBJ databases">
        <authorList>
            <person name="Chen Y."/>
            <person name="Shah S."/>
            <person name="Dougan E. K."/>
            <person name="Thang M."/>
            <person name="Chan C."/>
        </authorList>
    </citation>
    <scope>NUCLEOTIDE SEQUENCE [LARGE SCALE GENOMIC DNA]</scope>
</reference>
<dbReference type="Pfam" id="PF04615">
    <property type="entry name" value="Utp14"/>
    <property type="match status" value="1"/>
</dbReference>
<keyword evidence="8" id="KW-1185">Reference proteome</keyword>
<sequence>MLHIHGQIGLPAPWQVVLEPQKSIRDSTKEMVSTFDAMDDFEKELQEITQSVGASEEDLKGAKVLPVNPQMREEQQIRQVAKLKALMMREQQTKRRVNKIKSKTYRRIHRKAELRDREAMLQRLEVENPELARPKERLRTCSTEKWILEDVLDRDLEYFQVVHDYLTAPAALCLCPPGCFECLVDHADTEVTLKCADGSTYKHHTSSGILQGPPGGRVVELLCTDPCPVKQARHVIDGSEGQELKWRSVADGEQQILFLEDAVPVHDFRLGDHWLESDKERLFWQETKFYQIFPLEMSMWSAILQKLLKVYFVGGIAETPRFRSWPGRDRHQLWASLWLALRFQVQHSYSLVELQWVVAYHLDEPTLPLIKAVQSELFRRGFLEECPDDVQFSRLSISGVKWVLDGDKFFRSRKADAAGGKAWWQLPLNTQHVLLSSGPIVGDNTPLLPSCGPVGGFSAYRVIFLAMNLTDEELKNYCDKVSCQFRHRDGPVATTCSWGVLTEAAQAVPFVSHMLLNDAICLECDVASETTLPPLRIDGSHDANAADGWQVLVCQAMPTTEASSPPAFPSPQAKPLKLSPRSREFERAREVLEAQLCNFIAQQRLKQWPSKGKVQRLAALWLILHFEPGRCYTELEVDWIIATGHNLAAKVPDCARIRKDLERTGFICREAGGGSFHLRPEMVEQLLASLDGKG</sequence>
<keyword evidence="2" id="KW-0597">Phosphoprotein</keyword>
<dbReference type="InterPro" id="IPR006709">
    <property type="entry name" value="SSU_processome_Utp14"/>
</dbReference>
<name>A0A9P1CSC6_9DINO</name>
<dbReference type="PANTHER" id="PTHR14150:SF12">
    <property type="entry name" value="U3 SMALL NUCLEOLAR RNA-ASSOCIATED PROTEIN 14 HOMOLOG A"/>
    <property type="match status" value="1"/>
</dbReference>
<dbReference type="GO" id="GO:0032040">
    <property type="term" value="C:small-subunit processome"/>
    <property type="evidence" value="ECO:0007669"/>
    <property type="project" value="InterPro"/>
</dbReference>
<dbReference type="EMBL" id="CAMXCT020002068">
    <property type="protein sequence ID" value="CAL1148771.1"/>
    <property type="molecule type" value="Genomic_DNA"/>
</dbReference>
<evidence type="ECO:0000259" key="5">
    <source>
        <dbReference type="Pfam" id="PF09860"/>
    </source>
</evidence>
<reference evidence="6" key="1">
    <citation type="submission" date="2022-10" db="EMBL/GenBank/DDBJ databases">
        <authorList>
            <person name="Chen Y."/>
            <person name="Dougan E. K."/>
            <person name="Chan C."/>
            <person name="Rhodes N."/>
            <person name="Thang M."/>
        </authorList>
    </citation>
    <scope>NUCLEOTIDE SEQUENCE</scope>
</reference>
<evidence type="ECO:0000256" key="2">
    <source>
        <dbReference type="ARBA" id="ARBA00022553"/>
    </source>
</evidence>
<protein>
    <recommendedName>
        <fullName evidence="5">DUF2087 domain-containing protein</fullName>
    </recommendedName>
</protein>
<comment type="subcellular location">
    <subcellularLocation>
        <location evidence="1">Nucleus</location>
        <location evidence="1">Nucleolus</location>
    </subcellularLocation>
</comment>
<organism evidence="6">
    <name type="scientific">Cladocopium goreaui</name>
    <dbReference type="NCBI Taxonomy" id="2562237"/>
    <lineage>
        <taxon>Eukaryota</taxon>
        <taxon>Sar</taxon>
        <taxon>Alveolata</taxon>
        <taxon>Dinophyceae</taxon>
        <taxon>Suessiales</taxon>
        <taxon>Symbiodiniaceae</taxon>
        <taxon>Cladocopium</taxon>
    </lineage>
</organism>
<feature type="domain" description="DUF2087" evidence="5">
    <location>
        <begin position="604"/>
        <end position="676"/>
    </location>
</feature>
<dbReference type="EMBL" id="CAMXCT010002068">
    <property type="protein sequence ID" value="CAI3995396.1"/>
    <property type="molecule type" value="Genomic_DNA"/>
</dbReference>
<gene>
    <name evidence="6" type="ORF">C1SCF055_LOCUS21967</name>
</gene>
<accession>A0A9P1CSC6</accession>
<evidence type="ECO:0000313" key="8">
    <source>
        <dbReference type="Proteomes" id="UP001152797"/>
    </source>
</evidence>
<dbReference type="GO" id="GO:0006364">
    <property type="term" value="P:rRNA processing"/>
    <property type="evidence" value="ECO:0007669"/>
    <property type="project" value="InterPro"/>
</dbReference>
<dbReference type="Pfam" id="PF09860">
    <property type="entry name" value="DUF2087"/>
    <property type="match status" value="1"/>
</dbReference>
<feature type="compositionally biased region" description="Low complexity" evidence="4">
    <location>
        <begin position="562"/>
        <end position="575"/>
    </location>
</feature>
<evidence type="ECO:0000313" key="7">
    <source>
        <dbReference type="EMBL" id="CAL4782708.1"/>
    </source>
</evidence>
<proteinExistence type="predicted"/>
<evidence type="ECO:0000256" key="3">
    <source>
        <dbReference type="ARBA" id="ARBA00023242"/>
    </source>
</evidence>
<comment type="caution">
    <text evidence="6">The sequence shown here is derived from an EMBL/GenBank/DDBJ whole genome shotgun (WGS) entry which is preliminary data.</text>
</comment>
<feature type="region of interest" description="Disordered" evidence="4">
    <location>
        <begin position="560"/>
        <end position="579"/>
    </location>
</feature>
<keyword evidence="3" id="KW-0539">Nucleus</keyword>
<evidence type="ECO:0000313" key="6">
    <source>
        <dbReference type="EMBL" id="CAI3995396.1"/>
    </source>
</evidence>
<dbReference type="Proteomes" id="UP001152797">
    <property type="component" value="Unassembled WGS sequence"/>
</dbReference>
<evidence type="ECO:0000256" key="4">
    <source>
        <dbReference type="SAM" id="MobiDB-lite"/>
    </source>
</evidence>
<dbReference type="OrthoDB" id="443090at2759"/>
<dbReference type="EMBL" id="CAMXCT030002068">
    <property type="protein sequence ID" value="CAL4782708.1"/>
    <property type="molecule type" value="Genomic_DNA"/>
</dbReference>